<dbReference type="AlphaFoldDB" id="A0AAD7WK12"/>
<organism evidence="1 2">
    <name type="scientific">Aldrovandia affinis</name>
    <dbReference type="NCBI Taxonomy" id="143900"/>
    <lineage>
        <taxon>Eukaryota</taxon>
        <taxon>Metazoa</taxon>
        <taxon>Chordata</taxon>
        <taxon>Craniata</taxon>
        <taxon>Vertebrata</taxon>
        <taxon>Euteleostomi</taxon>
        <taxon>Actinopterygii</taxon>
        <taxon>Neopterygii</taxon>
        <taxon>Teleostei</taxon>
        <taxon>Notacanthiformes</taxon>
        <taxon>Halosauridae</taxon>
        <taxon>Aldrovandia</taxon>
    </lineage>
</organism>
<sequence length="110" mass="12015">MAPRATLPTRGSLVGDSNKEVRRGPVSLRAVNLTPRVLKCPSRLPLPPSNVTLPTEMKQRGQTCEGLTACGPAPGLRGRWQTVAADLRIYSSLCLFSVERRRRSVCSTEL</sequence>
<proteinExistence type="predicted"/>
<dbReference type="Proteomes" id="UP001221898">
    <property type="component" value="Unassembled WGS sequence"/>
</dbReference>
<evidence type="ECO:0000313" key="2">
    <source>
        <dbReference type="Proteomes" id="UP001221898"/>
    </source>
</evidence>
<reference evidence="1" key="1">
    <citation type="journal article" date="2023" name="Science">
        <title>Genome structures resolve the early diversification of teleost fishes.</title>
        <authorList>
            <person name="Parey E."/>
            <person name="Louis A."/>
            <person name="Montfort J."/>
            <person name="Bouchez O."/>
            <person name="Roques C."/>
            <person name="Iampietro C."/>
            <person name="Lluch J."/>
            <person name="Castinel A."/>
            <person name="Donnadieu C."/>
            <person name="Desvignes T."/>
            <person name="Floi Bucao C."/>
            <person name="Jouanno E."/>
            <person name="Wen M."/>
            <person name="Mejri S."/>
            <person name="Dirks R."/>
            <person name="Jansen H."/>
            <person name="Henkel C."/>
            <person name="Chen W.J."/>
            <person name="Zahm M."/>
            <person name="Cabau C."/>
            <person name="Klopp C."/>
            <person name="Thompson A.W."/>
            <person name="Robinson-Rechavi M."/>
            <person name="Braasch I."/>
            <person name="Lecointre G."/>
            <person name="Bobe J."/>
            <person name="Postlethwait J.H."/>
            <person name="Berthelot C."/>
            <person name="Roest Crollius H."/>
            <person name="Guiguen Y."/>
        </authorList>
    </citation>
    <scope>NUCLEOTIDE SEQUENCE</scope>
    <source>
        <strain evidence="1">NC1722</strain>
    </source>
</reference>
<evidence type="ECO:0000313" key="1">
    <source>
        <dbReference type="EMBL" id="KAJ8399703.1"/>
    </source>
</evidence>
<gene>
    <name evidence="1" type="ORF">AAFF_G00408080</name>
</gene>
<name>A0AAD7WK12_9TELE</name>
<keyword evidence="2" id="KW-1185">Reference proteome</keyword>
<dbReference type="EMBL" id="JAINUG010000081">
    <property type="protein sequence ID" value="KAJ8399703.1"/>
    <property type="molecule type" value="Genomic_DNA"/>
</dbReference>
<accession>A0AAD7WK12</accession>
<protein>
    <submittedName>
        <fullName evidence="1">Uncharacterized protein</fullName>
    </submittedName>
</protein>
<comment type="caution">
    <text evidence="1">The sequence shown here is derived from an EMBL/GenBank/DDBJ whole genome shotgun (WGS) entry which is preliminary data.</text>
</comment>